<name>A0A1W1H7W1_9BACT</name>
<accession>A0A1W1H7W1</accession>
<dbReference type="RefSeq" id="WP_080804896.1">
    <property type="nucleotide sequence ID" value="NZ_LT828549.1"/>
</dbReference>
<proteinExistence type="predicted"/>
<dbReference type="EMBL" id="FWEV01000044">
    <property type="protein sequence ID" value="SLM28524.1"/>
    <property type="molecule type" value="Genomic_DNA"/>
</dbReference>
<organism evidence="1 2">
    <name type="scientific">Desulfamplus magnetovallimortis</name>
    <dbReference type="NCBI Taxonomy" id="1246637"/>
    <lineage>
        <taxon>Bacteria</taxon>
        <taxon>Pseudomonadati</taxon>
        <taxon>Thermodesulfobacteriota</taxon>
        <taxon>Desulfobacteria</taxon>
        <taxon>Desulfobacterales</taxon>
        <taxon>Desulfobacteraceae</taxon>
        <taxon>Desulfamplus</taxon>
    </lineage>
</organism>
<dbReference type="STRING" id="1246637.MTBBW1_1380071"/>
<evidence type="ECO:0000313" key="2">
    <source>
        <dbReference type="Proteomes" id="UP000191931"/>
    </source>
</evidence>
<gene>
    <name evidence="1" type="ORF">MTBBW1_1380071</name>
</gene>
<dbReference type="AlphaFoldDB" id="A0A1W1H7W1"/>
<dbReference type="OrthoDB" id="578456at2"/>
<dbReference type="Proteomes" id="UP000191931">
    <property type="component" value="Unassembled WGS sequence"/>
</dbReference>
<keyword evidence="2" id="KW-1185">Reference proteome</keyword>
<sequence>MLQAKFSVEETQAQFLSNFKLYGFKDKSSMLREAIDHFKKEIELESLKKSADLYSEIYSEDNELKELTEDALNGWPE</sequence>
<evidence type="ECO:0000313" key="1">
    <source>
        <dbReference type="EMBL" id="SLM28524.1"/>
    </source>
</evidence>
<protein>
    <submittedName>
        <fullName evidence="1">Uncharacterized protein</fullName>
    </submittedName>
</protein>
<reference evidence="1 2" key="1">
    <citation type="submission" date="2017-03" db="EMBL/GenBank/DDBJ databases">
        <authorList>
            <person name="Afonso C.L."/>
            <person name="Miller P.J."/>
            <person name="Scott M.A."/>
            <person name="Spackman E."/>
            <person name="Goraichik I."/>
            <person name="Dimitrov K.M."/>
            <person name="Suarez D.L."/>
            <person name="Swayne D.E."/>
        </authorList>
    </citation>
    <scope>NUCLEOTIDE SEQUENCE [LARGE SCALE GENOMIC DNA]</scope>
    <source>
        <strain evidence="1">PRJEB14757</strain>
    </source>
</reference>